<feature type="transmembrane region" description="Helical" evidence="7">
    <location>
        <begin position="203"/>
        <end position="228"/>
    </location>
</feature>
<dbReference type="AlphaFoldDB" id="A0A9Q9AST1"/>
<keyword evidence="5 7" id="KW-0472">Membrane</keyword>
<feature type="transmembrane region" description="Helical" evidence="7">
    <location>
        <begin position="403"/>
        <end position="425"/>
    </location>
</feature>
<evidence type="ECO:0000256" key="2">
    <source>
        <dbReference type="ARBA" id="ARBA00022448"/>
    </source>
</evidence>
<keyword evidence="3 7" id="KW-0812">Transmembrane</keyword>
<evidence type="ECO:0000256" key="7">
    <source>
        <dbReference type="SAM" id="Phobius"/>
    </source>
</evidence>
<evidence type="ECO:0000256" key="6">
    <source>
        <dbReference type="SAM" id="MobiDB-lite"/>
    </source>
</evidence>
<feature type="transmembrane region" description="Helical" evidence="7">
    <location>
        <begin position="132"/>
        <end position="150"/>
    </location>
</feature>
<keyword evidence="2" id="KW-0813">Transport</keyword>
<dbReference type="InterPro" id="IPR036259">
    <property type="entry name" value="MFS_trans_sf"/>
</dbReference>
<dbReference type="PANTHER" id="PTHR43791:SF39">
    <property type="entry name" value="TRANSPORTER LIZ1_SEO1, PUTATIVE (AFU_ORTHOLOGUE AFUA_3G00980)-RELATED"/>
    <property type="match status" value="1"/>
</dbReference>
<keyword evidence="9" id="KW-1185">Reference proteome</keyword>
<dbReference type="EMBL" id="CP099423">
    <property type="protein sequence ID" value="USW54769.1"/>
    <property type="molecule type" value="Genomic_DNA"/>
</dbReference>
<dbReference type="Pfam" id="PF07690">
    <property type="entry name" value="MFS_1"/>
    <property type="match status" value="1"/>
</dbReference>
<feature type="transmembrane region" description="Helical" evidence="7">
    <location>
        <begin position="437"/>
        <end position="457"/>
    </location>
</feature>
<gene>
    <name evidence="8" type="ORF">Slin15195_G080880</name>
</gene>
<name>A0A9Q9AST1_9PEZI</name>
<keyword evidence="4 7" id="KW-1133">Transmembrane helix</keyword>
<dbReference type="InterPro" id="IPR011701">
    <property type="entry name" value="MFS"/>
</dbReference>
<feature type="transmembrane region" description="Helical" evidence="7">
    <location>
        <begin position="103"/>
        <end position="126"/>
    </location>
</feature>
<dbReference type="SUPFAM" id="SSF103473">
    <property type="entry name" value="MFS general substrate transporter"/>
    <property type="match status" value="1"/>
</dbReference>
<dbReference type="PANTHER" id="PTHR43791">
    <property type="entry name" value="PERMEASE-RELATED"/>
    <property type="match status" value="1"/>
</dbReference>
<feature type="region of interest" description="Disordered" evidence="6">
    <location>
        <begin position="1"/>
        <end position="25"/>
    </location>
</feature>
<dbReference type="Gene3D" id="1.20.1250.20">
    <property type="entry name" value="MFS general substrate transporter like domains"/>
    <property type="match status" value="2"/>
</dbReference>
<comment type="subcellular location">
    <subcellularLocation>
        <location evidence="1">Membrane</location>
        <topology evidence="1">Multi-pass membrane protein</topology>
    </subcellularLocation>
</comment>
<reference evidence="8" key="1">
    <citation type="submission" date="2022-06" db="EMBL/GenBank/DDBJ databases">
        <title>Complete genome sequences of two strains of the flax pathogen Septoria linicola.</title>
        <authorList>
            <person name="Lapalu N."/>
            <person name="Simon A."/>
            <person name="Demenou B."/>
            <person name="Paumier D."/>
            <person name="Guillot M.-P."/>
            <person name="Gout L."/>
            <person name="Valade R."/>
        </authorList>
    </citation>
    <scope>NUCLEOTIDE SEQUENCE</scope>
    <source>
        <strain evidence="8">SE15195</strain>
    </source>
</reference>
<feature type="transmembrane region" description="Helical" evidence="7">
    <location>
        <begin position="162"/>
        <end position="183"/>
    </location>
</feature>
<feature type="transmembrane region" description="Helical" evidence="7">
    <location>
        <begin position="368"/>
        <end position="391"/>
    </location>
</feature>
<evidence type="ECO:0000313" key="9">
    <source>
        <dbReference type="Proteomes" id="UP001056384"/>
    </source>
</evidence>
<dbReference type="GO" id="GO:0022857">
    <property type="term" value="F:transmembrane transporter activity"/>
    <property type="evidence" value="ECO:0007669"/>
    <property type="project" value="InterPro"/>
</dbReference>
<accession>A0A9Q9AST1</accession>
<organism evidence="8 9">
    <name type="scientific">Septoria linicola</name>
    <dbReference type="NCBI Taxonomy" id="215465"/>
    <lineage>
        <taxon>Eukaryota</taxon>
        <taxon>Fungi</taxon>
        <taxon>Dikarya</taxon>
        <taxon>Ascomycota</taxon>
        <taxon>Pezizomycotina</taxon>
        <taxon>Dothideomycetes</taxon>
        <taxon>Dothideomycetidae</taxon>
        <taxon>Mycosphaerellales</taxon>
        <taxon>Mycosphaerellaceae</taxon>
        <taxon>Septoria</taxon>
    </lineage>
</organism>
<evidence type="ECO:0000256" key="1">
    <source>
        <dbReference type="ARBA" id="ARBA00004141"/>
    </source>
</evidence>
<proteinExistence type="predicted"/>
<evidence type="ECO:0000313" key="8">
    <source>
        <dbReference type="EMBL" id="USW54769.1"/>
    </source>
</evidence>
<evidence type="ECO:0000256" key="4">
    <source>
        <dbReference type="ARBA" id="ARBA00022989"/>
    </source>
</evidence>
<feature type="transmembrane region" description="Helical" evidence="7">
    <location>
        <begin position="58"/>
        <end position="75"/>
    </location>
</feature>
<feature type="compositionally biased region" description="Polar residues" evidence="6">
    <location>
        <begin position="11"/>
        <end position="23"/>
    </location>
</feature>
<evidence type="ECO:0000256" key="5">
    <source>
        <dbReference type="ARBA" id="ARBA00023136"/>
    </source>
</evidence>
<evidence type="ECO:0000256" key="3">
    <source>
        <dbReference type="ARBA" id="ARBA00022692"/>
    </source>
</evidence>
<dbReference type="Proteomes" id="UP001056384">
    <property type="component" value="Chromosome 6"/>
</dbReference>
<dbReference type="GO" id="GO:0016020">
    <property type="term" value="C:membrane"/>
    <property type="evidence" value="ECO:0007669"/>
    <property type="project" value="UniProtKB-SubCell"/>
</dbReference>
<sequence length="480" mass="53308">MAYIPADQKEAATNSLPLSSHTLNPDDRYQSPHENAWIRFMTKLGWCPNGMPSKEKNLILKLDLSILIFGCLSFFTKYLDQQSITNAYVSGMKEDLHMFGNELNYVTVTFWASYCTFMIPACYFLTHYPANIVLPILEVGWGLSTFGLAWAQNFETLHAMRFLTGMFECCSFTGTIYFIGSWYKPTEIGRRTALFFIASPLGTMFAGWLFIVDAIITIPIALIGFFVFPDVPPRKLPRYLTEAEHMYAGKRLAGLTAPPQLKSSKSIFRRVLSNWHFYAFVIQWTLMDQNFAPYSQPFSLYLKAKSDLYSVVRINTLPTVATAISIVSALISGIVADKTGRFWIPTLAVTVPVLIGISLLVAWDVTEIGRLAAFMIIGFEGAVSPMTMGWGTVVMASDAEERAVVTASMNAIGQAIAAGCQVVQYPASGAPNFKGGFISALATTIGQLIMVFAIMFLSNRDKKKKAREVGPCKERSRIVI</sequence>
<feature type="transmembrane region" description="Helical" evidence="7">
    <location>
        <begin position="314"/>
        <end position="335"/>
    </location>
</feature>
<feature type="transmembrane region" description="Helical" evidence="7">
    <location>
        <begin position="342"/>
        <end position="362"/>
    </location>
</feature>
<protein>
    <submittedName>
        <fullName evidence="8">Major facilitator superfamily, MFS transporter superfamily</fullName>
    </submittedName>
</protein>